<protein>
    <submittedName>
        <fullName evidence="2">Uncharacterized protein</fullName>
    </submittedName>
</protein>
<feature type="compositionally biased region" description="Polar residues" evidence="1">
    <location>
        <begin position="141"/>
        <end position="150"/>
    </location>
</feature>
<evidence type="ECO:0000256" key="1">
    <source>
        <dbReference type="SAM" id="MobiDB-lite"/>
    </source>
</evidence>
<feature type="compositionally biased region" description="Basic and acidic residues" evidence="1">
    <location>
        <begin position="151"/>
        <end position="173"/>
    </location>
</feature>
<dbReference type="AlphaFoldDB" id="A0A9K3GP81"/>
<organism evidence="2 3">
    <name type="scientific">Kipferlia bialata</name>
    <dbReference type="NCBI Taxonomy" id="797122"/>
    <lineage>
        <taxon>Eukaryota</taxon>
        <taxon>Metamonada</taxon>
        <taxon>Carpediemonas-like organisms</taxon>
        <taxon>Kipferlia</taxon>
    </lineage>
</organism>
<evidence type="ECO:0000313" key="3">
    <source>
        <dbReference type="Proteomes" id="UP000265618"/>
    </source>
</evidence>
<proteinExistence type="predicted"/>
<evidence type="ECO:0000313" key="2">
    <source>
        <dbReference type="EMBL" id="GIQ89501.1"/>
    </source>
</evidence>
<sequence>MVKGAFYGVNQAHNVVHGMALKRQESYEGPDGFGPPPSLGPKRTDTDLALTTRDSYDRFRLNYLAVDETHGGVEGGEPPHTLGSLLAPGQSRPLGTGGGEEGERDREREESRTPGSARRALSIQIPQELQSLESLAVQTLTERAVLSRQNSFDRAKEAREKEEEAKARERGEGEPSPSVDVVPVMLADSEGEDSAHT</sequence>
<gene>
    <name evidence="2" type="ORF">KIPB_011991</name>
</gene>
<feature type="region of interest" description="Disordered" evidence="1">
    <location>
        <begin position="25"/>
        <end position="47"/>
    </location>
</feature>
<feature type="region of interest" description="Disordered" evidence="1">
    <location>
        <begin position="69"/>
        <end position="124"/>
    </location>
</feature>
<feature type="compositionally biased region" description="Basic and acidic residues" evidence="1">
    <location>
        <begin position="101"/>
        <end position="112"/>
    </location>
</feature>
<keyword evidence="3" id="KW-1185">Reference proteome</keyword>
<feature type="region of interest" description="Disordered" evidence="1">
    <location>
        <begin position="141"/>
        <end position="197"/>
    </location>
</feature>
<dbReference type="EMBL" id="BDIP01005111">
    <property type="protein sequence ID" value="GIQ89501.1"/>
    <property type="molecule type" value="Genomic_DNA"/>
</dbReference>
<name>A0A9K3GP81_9EUKA</name>
<reference evidence="2 3" key="1">
    <citation type="journal article" date="2018" name="PLoS ONE">
        <title>The draft genome of Kipferlia bialata reveals reductive genome evolution in fornicate parasites.</title>
        <authorList>
            <person name="Tanifuji G."/>
            <person name="Takabayashi S."/>
            <person name="Kume K."/>
            <person name="Takagi M."/>
            <person name="Nakayama T."/>
            <person name="Kamikawa R."/>
            <person name="Inagaki Y."/>
            <person name="Hashimoto T."/>
        </authorList>
    </citation>
    <scope>NUCLEOTIDE SEQUENCE [LARGE SCALE GENOMIC DNA]</scope>
    <source>
        <strain evidence="2">NY0173</strain>
    </source>
</reference>
<dbReference type="Proteomes" id="UP000265618">
    <property type="component" value="Unassembled WGS sequence"/>
</dbReference>
<accession>A0A9K3GP81</accession>
<comment type="caution">
    <text evidence="2">The sequence shown here is derived from an EMBL/GenBank/DDBJ whole genome shotgun (WGS) entry which is preliminary data.</text>
</comment>